<dbReference type="FunFam" id="2.90.10.10:FF:000039">
    <property type="entry name" value="G-type lectin S-receptor-like serine/threonine-protein kinase SD2-5"/>
    <property type="match status" value="1"/>
</dbReference>
<feature type="domain" description="Apple" evidence="25">
    <location>
        <begin position="363"/>
        <end position="447"/>
    </location>
</feature>
<dbReference type="Gene3D" id="1.10.510.10">
    <property type="entry name" value="Transferase(Phosphotransferase) domain 1"/>
    <property type="match status" value="2"/>
</dbReference>
<organism evidence="26">
    <name type="scientific">Musa acuminata subsp. malaccensis</name>
    <name type="common">Wild banana</name>
    <name type="synonym">Musa malaccensis</name>
    <dbReference type="NCBI Taxonomy" id="214687"/>
    <lineage>
        <taxon>Eukaryota</taxon>
        <taxon>Viridiplantae</taxon>
        <taxon>Streptophyta</taxon>
        <taxon>Embryophyta</taxon>
        <taxon>Tracheophyta</taxon>
        <taxon>Spermatophyta</taxon>
        <taxon>Magnoliopsida</taxon>
        <taxon>Liliopsida</taxon>
        <taxon>Zingiberales</taxon>
        <taxon>Musaceae</taxon>
        <taxon>Musa</taxon>
    </lineage>
</organism>
<protein>
    <recommendedName>
        <fullName evidence="2">non-specific serine/threonine protein kinase</fullName>
        <ecNumber evidence="2">2.7.11.1</ecNumber>
    </recommendedName>
</protein>
<proteinExistence type="predicted"/>
<dbReference type="Gene3D" id="3.30.200.20">
    <property type="entry name" value="Phosphorylase Kinase, domain 1"/>
    <property type="match status" value="2"/>
</dbReference>
<evidence type="ECO:0000313" key="26">
    <source>
        <dbReference type="EMBL" id="CAG1845537.1"/>
    </source>
</evidence>
<keyword evidence="8 22" id="KW-0732">Signal</keyword>
<reference evidence="26" key="1">
    <citation type="submission" date="2021-03" db="EMBL/GenBank/DDBJ databases">
        <authorList>
            <consortium name="Genoscope - CEA"/>
            <person name="William W."/>
        </authorList>
    </citation>
    <scope>NUCLEOTIDE SEQUENCE</scope>
    <source>
        <strain evidence="26">Doubled-haploid Pahang</strain>
    </source>
</reference>
<keyword evidence="15" id="KW-1015">Disulfide bond</keyword>
<dbReference type="EMBL" id="HG996471">
    <property type="protein sequence ID" value="CAG1845537.1"/>
    <property type="molecule type" value="Genomic_DNA"/>
</dbReference>
<dbReference type="FunFam" id="1.10.510.10:FF:000248">
    <property type="entry name" value="S-receptor-like kinase 5"/>
    <property type="match status" value="2"/>
</dbReference>
<dbReference type="InterPro" id="IPR008271">
    <property type="entry name" value="Ser/Thr_kinase_AS"/>
</dbReference>
<dbReference type="InterPro" id="IPR011009">
    <property type="entry name" value="Kinase-like_dom_sf"/>
</dbReference>
<evidence type="ECO:0000256" key="9">
    <source>
        <dbReference type="ARBA" id="ARBA00022734"/>
    </source>
</evidence>
<name>A0A8D7A9U0_MUSAM</name>
<keyword evidence="3" id="KW-0723">Serine/threonine-protein kinase</keyword>
<dbReference type="FunFam" id="2.90.10.30:FF:000003">
    <property type="entry name" value="Os04g0303100 protein"/>
    <property type="match status" value="1"/>
</dbReference>
<comment type="subcellular location">
    <subcellularLocation>
        <location evidence="1">Membrane</location>
        <topology evidence="1">Single-pass type I membrane protein</topology>
    </subcellularLocation>
</comment>
<evidence type="ECO:0000256" key="14">
    <source>
        <dbReference type="ARBA" id="ARBA00023136"/>
    </source>
</evidence>
<sequence length="1385" mass="153321">MLSAGHHLLLLLLLAIPPLLRAQLDYPSANLSTIWTNDPSQLSHTVNFIDGSQVRSILLRISPSFFGPTFACGFFCREPCVAFLFAVFAVYTNSGGGITLPTLASPQVVWSANRDRPVGANATLHFTAGGDLVLHDANGTTVWSTGTSGRSVVGMNISVSGNLVLFDQDGKLVWQSFDHPTDSLLLGQTLKEGQRLVANTSMTNWTRGQVYLTVLSDGLYAFVDSTPPQLYYQNKISSNKATKNSTHIKYLNGSLVALSTESNNSDQMISLPSAPSLQFLRFESDGHLKIYEWRDEPSQGWQVIDNLLHLDDCAYPTVCGEYGICSNGQCSCPSGANVSSIYFQSVDDRQSGLGCFPVTPLSCQSMQQHSLLAADNVSYFNYIDSDAAALEGIDEERCKQACLKNCSCKAALFQYAANVSNGYCFLPSQLFSLQNNQPSISHYNSSAYIKVQMTTASPTPDNSGRNTTTGNRSYSVGVILGIVGAVLAAFLIGGIIIVFVRRRKSTEEEEDDFQQVPGMPTRFAFEELKLATDSFSKKLGQGGFGSVYEGKIGDEKIAVKQLDGVGQGKREFLAEVEIIGSVHHINLVRLIGFCAERSHRLLVYEYMCNGSLDRWIFSKGQRGTLDWQTKCKIVADIAKGLSYLHEECRQRIAHLDIKPQNILLDEKFNAKVSDFGLSKLIDRDQEEVMTRMRGTPGYLAPEWLTSVITEKVDIYSFGVMIVEIVCGRKNLDYSQPEESIHLIGLLQDMIKSNRLEDIIDSRSDEMKLHKKEAVEMIKLAVWCLQGDSNRRPSMSTVVKVLEGARNVETDLDYNFFMNTSIMPKNGDHYDHHLDASPAPSASLLSGPRKEFSTFRRRSPNFFGPTFACGFYCKDACTSFLFAVFAVYTNSGGGITMTNLAPPQVVWSANRDRLVGTNATLHLTAGGDLILRGTDGTAVWPAGRWQAGLAILRSSNGFVGSRADDRKSNLGCSPVNPLSCQSMQEHGLLPAHDVSYFSYAYGAANFQGIDEDSCKQACLKNCSCRAALFQYSGNVSDGNCFLPLQLFSLQNNQPSTSHYNSSAYIKVQNIVASPASNNTKKRDVGIGVSIGIIGAVLIASLIGGMIIRYVWRKRSREEEEDDFQQVQGMPTRFAFEELKLATENFSKKLGEGGFGTVYQGKIGDEKVAVKRLDGVGQGKREFLAEVETIGSIHHINLVRLIGFCAEKSHRLLVYEYMCNGSVDRWIFSKGQHSTLNWHMKRKIIVDIAKGLSYLHEECRQRIAHLDIKPQNILLDDRFNAKVSDFGLSKLIDRDQEQVMTRMRGTPGYLAPEWLTSIITEKVDIYSFGVVIIEIVCGRKNLDYSQPEESVHLISLLQLEDIIDTHSDTKQHAKEAIEMIKLAVWCL</sequence>
<feature type="transmembrane region" description="Helical" evidence="21">
    <location>
        <begin position="1085"/>
        <end position="1110"/>
    </location>
</feature>
<dbReference type="Pfam" id="PF01453">
    <property type="entry name" value="B_lectin"/>
    <property type="match status" value="1"/>
</dbReference>
<evidence type="ECO:0000256" key="19">
    <source>
        <dbReference type="ARBA" id="ARBA00048679"/>
    </source>
</evidence>
<evidence type="ECO:0000256" key="1">
    <source>
        <dbReference type="ARBA" id="ARBA00004479"/>
    </source>
</evidence>
<feature type="transmembrane region" description="Helical" evidence="21">
    <location>
        <begin position="474"/>
        <end position="500"/>
    </location>
</feature>
<evidence type="ECO:0000256" key="5">
    <source>
        <dbReference type="ARBA" id="ARBA00022553"/>
    </source>
</evidence>
<dbReference type="EC" id="2.7.11.1" evidence="2"/>
<feature type="domain" description="Bulb-type lectin" evidence="24">
    <location>
        <begin position="50"/>
        <end position="178"/>
    </location>
</feature>
<dbReference type="InterPro" id="IPR036426">
    <property type="entry name" value="Bulb-type_lectin_dom_sf"/>
</dbReference>
<evidence type="ECO:0000256" key="6">
    <source>
        <dbReference type="ARBA" id="ARBA00022679"/>
    </source>
</evidence>
<dbReference type="PROSITE" id="PS50927">
    <property type="entry name" value="BULB_LECTIN"/>
    <property type="match status" value="1"/>
</dbReference>
<keyword evidence="9" id="KW-0430">Lectin</keyword>
<evidence type="ECO:0000256" key="12">
    <source>
        <dbReference type="ARBA" id="ARBA00022840"/>
    </source>
</evidence>
<comment type="catalytic activity">
    <reaction evidence="19">
        <text>L-seryl-[protein] + ATP = O-phospho-L-seryl-[protein] + ADP + H(+)</text>
        <dbReference type="Rhea" id="RHEA:17989"/>
        <dbReference type="Rhea" id="RHEA-COMP:9863"/>
        <dbReference type="Rhea" id="RHEA-COMP:11604"/>
        <dbReference type="ChEBI" id="CHEBI:15378"/>
        <dbReference type="ChEBI" id="CHEBI:29999"/>
        <dbReference type="ChEBI" id="CHEBI:30616"/>
        <dbReference type="ChEBI" id="CHEBI:83421"/>
        <dbReference type="ChEBI" id="CHEBI:456216"/>
        <dbReference type="EC" id="2.7.11.1"/>
    </reaction>
</comment>
<evidence type="ECO:0000259" key="25">
    <source>
        <dbReference type="PROSITE" id="PS50948"/>
    </source>
</evidence>
<dbReference type="PROSITE" id="PS00108">
    <property type="entry name" value="PROTEIN_KINASE_ST"/>
    <property type="match status" value="2"/>
</dbReference>
<evidence type="ECO:0000256" key="18">
    <source>
        <dbReference type="ARBA" id="ARBA00047899"/>
    </source>
</evidence>
<dbReference type="CDD" id="cd14066">
    <property type="entry name" value="STKc_IRAK"/>
    <property type="match status" value="1"/>
</dbReference>
<keyword evidence="6" id="KW-0808">Transferase</keyword>
<dbReference type="Gene3D" id="2.90.10.30">
    <property type="match status" value="1"/>
</dbReference>
<dbReference type="InterPro" id="IPR000719">
    <property type="entry name" value="Prot_kinase_dom"/>
</dbReference>
<keyword evidence="4" id="KW-0245">EGF-like domain</keyword>
<keyword evidence="13 21" id="KW-1133">Transmembrane helix</keyword>
<evidence type="ECO:0000256" key="7">
    <source>
        <dbReference type="ARBA" id="ARBA00022692"/>
    </source>
</evidence>
<dbReference type="PROSITE" id="PS00107">
    <property type="entry name" value="PROTEIN_KINASE_ATP"/>
    <property type="match status" value="2"/>
</dbReference>
<evidence type="ECO:0000256" key="20">
    <source>
        <dbReference type="PROSITE-ProRule" id="PRU10141"/>
    </source>
</evidence>
<comment type="catalytic activity">
    <reaction evidence="18">
        <text>L-threonyl-[protein] + ATP = O-phospho-L-threonyl-[protein] + ADP + H(+)</text>
        <dbReference type="Rhea" id="RHEA:46608"/>
        <dbReference type="Rhea" id="RHEA-COMP:11060"/>
        <dbReference type="Rhea" id="RHEA-COMP:11605"/>
        <dbReference type="ChEBI" id="CHEBI:15378"/>
        <dbReference type="ChEBI" id="CHEBI:30013"/>
        <dbReference type="ChEBI" id="CHEBI:30616"/>
        <dbReference type="ChEBI" id="CHEBI:61977"/>
        <dbReference type="ChEBI" id="CHEBI:456216"/>
        <dbReference type="EC" id="2.7.11.1"/>
    </reaction>
</comment>
<evidence type="ECO:0000256" key="8">
    <source>
        <dbReference type="ARBA" id="ARBA00022729"/>
    </source>
</evidence>
<dbReference type="CDD" id="cd00028">
    <property type="entry name" value="B_lectin"/>
    <property type="match status" value="1"/>
</dbReference>
<keyword evidence="17" id="KW-0325">Glycoprotein</keyword>
<dbReference type="InterPro" id="IPR003609">
    <property type="entry name" value="Pan_app"/>
</dbReference>
<evidence type="ECO:0000256" key="4">
    <source>
        <dbReference type="ARBA" id="ARBA00022536"/>
    </source>
</evidence>
<dbReference type="SMART" id="SM00108">
    <property type="entry name" value="B_lectin"/>
    <property type="match status" value="1"/>
</dbReference>
<keyword evidence="10 20" id="KW-0547">Nucleotide-binding</keyword>
<dbReference type="InterPro" id="IPR017441">
    <property type="entry name" value="Protein_kinase_ATP_BS"/>
</dbReference>
<feature type="domain" description="Protein kinase" evidence="23">
    <location>
        <begin position="1142"/>
        <end position="1385"/>
    </location>
</feature>
<dbReference type="SMART" id="SM00220">
    <property type="entry name" value="S_TKc"/>
    <property type="match status" value="2"/>
</dbReference>
<evidence type="ECO:0000256" key="22">
    <source>
        <dbReference type="SAM" id="SignalP"/>
    </source>
</evidence>
<evidence type="ECO:0000256" key="16">
    <source>
        <dbReference type="ARBA" id="ARBA00023170"/>
    </source>
</evidence>
<keyword evidence="14 21" id="KW-0472">Membrane</keyword>
<evidence type="ECO:0000256" key="17">
    <source>
        <dbReference type="ARBA" id="ARBA00023180"/>
    </source>
</evidence>
<evidence type="ECO:0000259" key="23">
    <source>
        <dbReference type="PROSITE" id="PS50011"/>
    </source>
</evidence>
<keyword evidence="16" id="KW-0675">Receptor</keyword>
<dbReference type="PANTHER" id="PTHR47976:SF110">
    <property type="entry name" value="RECEPTOR-LIKE SERINE_THREONINE-PROTEIN KINASE"/>
    <property type="match status" value="1"/>
</dbReference>
<dbReference type="GO" id="GO:0051707">
    <property type="term" value="P:response to other organism"/>
    <property type="evidence" value="ECO:0007669"/>
    <property type="project" value="UniProtKB-ARBA"/>
</dbReference>
<feature type="signal peptide" evidence="22">
    <location>
        <begin position="1"/>
        <end position="22"/>
    </location>
</feature>
<feature type="binding site" evidence="20">
    <location>
        <position position="1169"/>
    </location>
    <ligand>
        <name>ATP</name>
        <dbReference type="ChEBI" id="CHEBI:30616"/>
    </ligand>
</feature>
<evidence type="ECO:0000256" key="13">
    <source>
        <dbReference type="ARBA" id="ARBA00022989"/>
    </source>
</evidence>
<dbReference type="Pfam" id="PF00069">
    <property type="entry name" value="Pkinase"/>
    <property type="match status" value="2"/>
</dbReference>
<dbReference type="GO" id="GO:0016020">
    <property type="term" value="C:membrane"/>
    <property type="evidence" value="ECO:0007669"/>
    <property type="project" value="UniProtKB-SubCell"/>
</dbReference>
<feature type="binding site" evidence="20">
    <location>
        <position position="560"/>
    </location>
    <ligand>
        <name>ATP</name>
        <dbReference type="ChEBI" id="CHEBI:30616"/>
    </ligand>
</feature>
<evidence type="ECO:0000256" key="10">
    <source>
        <dbReference type="ARBA" id="ARBA00022741"/>
    </source>
</evidence>
<dbReference type="PROSITE" id="PS50011">
    <property type="entry name" value="PROTEIN_KINASE_DOM"/>
    <property type="match status" value="2"/>
</dbReference>
<keyword evidence="5" id="KW-0597">Phosphoprotein</keyword>
<evidence type="ECO:0000256" key="11">
    <source>
        <dbReference type="ARBA" id="ARBA00022777"/>
    </source>
</evidence>
<dbReference type="InterPro" id="IPR001480">
    <property type="entry name" value="Bulb-type_lectin_dom"/>
</dbReference>
<dbReference type="InterPro" id="IPR051343">
    <property type="entry name" value="G-type_lectin_kinases/EP1-like"/>
</dbReference>
<dbReference type="SUPFAM" id="SSF51110">
    <property type="entry name" value="alpha-D-mannose-specific plant lectins"/>
    <property type="match status" value="2"/>
</dbReference>
<dbReference type="PROSITE" id="PS50948">
    <property type="entry name" value="PAN"/>
    <property type="match status" value="1"/>
</dbReference>
<feature type="chain" id="PRO_5034597935" description="non-specific serine/threonine protein kinase" evidence="22">
    <location>
        <begin position="23"/>
        <end position="1385"/>
    </location>
</feature>
<accession>A0A8D7A9U0</accession>
<dbReference type="CDD" id="cd01098">
    <property type="entry name" value="PAN_AP_plant"/>
    <property type="match status" value="2"/>
</dbReference>
<feature type="domain" description="Protein kinase" evidence="23">
    <location>
        <begin position="533"/>
        <end position="816"/>
    </location>
</feature>
<gene>
    <name evidence="26" type="ORF">GSMUA_153320.1</name>
</gene>
<dbReference type="FunFam" id="3.30.200.20:FF:000178">
    <property type="entry name" value="serine/threonine-protein kinase PBS1-like"/>
    <property type="match status" value="2"/>
</dbReference>
<evidence type="ECO:0000256" key="3">
    <source>
        <dbReference type="ARBA" id="ARBA00022527"/>
    </source>
</evidence>
<evidence type="ECO:0000256" key="21">
    <source>
        <dbReference type="SAM" id="Phobius"/>
    </source>
</evidence>
<dbReference type="CDD" id="cd12087">
    <property type="entry name" value="TM_EGFR-like"/>
    <property type="match status" value="1"/>
</dbReference>
<keyword evidence="12 20" id="KW-0067">ATP-binding</keyword>
<dbReference type="PANTHER" id="PTHR47976">
    <property type="entry name" value="G-TYPE LECTIN S-RECEPTOR-LIKE SERINE/THREONINE-PROTEIN KINASE SD2-5"/>
    <property type="match status" value="1"/>
</dbReference>
<evidence type="ECO:0000259" key="24">
    <source>
        <dbReference type="PROSITE" id="PS50927"/>
    </source>
</evidence>
<evidence type="ECO:0000256" key="2">
    <source>
        <dbReference type="ARBA" id="ARBA00012513"/>
    </source>
</evidence>
<dbReference type="GO" id="GO:0005524">
    <property type="term" value="F:ATP binding"/>
    <property type="evidence" value="ECO:0007669"/>
    <property type="project" value="UniProtKB-UniRule"/>
</dbReference>
<keyword evidence="11" id="KW-0418">Kinase</keyword>
<dbReference type="SUPFAM" id="SSF56112">
    <property type="entry name" value="Protein kinase-like (PK-like)"/>
    <property type="match status" value="2"/>
</dbReference>
<dbReference type="Pfam" id="PF08276">
    <property type="entry name" value="PAN_2"/>
    <property type="match status" value="2"/>
</dbReference>
<dbReference type="GO" id="GO:0004674">
    <property type="term" value="F:protein serine/threonine kinase activity"/>
    <property type="evidence" value="ECO:0007669"/>
    <property type="project" value="UniProtKB-KW"/>
</dbReference>
<evidence type="ECO:0000256" key="15">
    <source>
        <dbReference type="ARBA" id="ARBA00023157"/>
    </source>
</evidence>
<keyword evidence="7 21" id="KW-0812">Transmembrane</keyword>
<dbReference type="GO" id="GO:0030246">
    <property type="term" value="F:carbohydrate binding"/>
    <property type="evidence" value="ECO:0007669"/>
    <property type="project" value="UniProtKB-KW"/>
</dbReference>